<comment type="caution">
    <text evidence="1">The sequence shown here is derived from an EMBL/GenBank/DDBJ whole genome shotgun (WGS) entry which is preliminary data.</text>
</comment>
<reference evidence="1 2" key="1">
    <citation type="submission" date="2021-03" db="EMBL/GenBank/DDBJ databases">
        <title>Antimicrobial resistance genes in bacteria isolated from Japanese honey, and their potential for conferring macrolide and lincosamide resistance in the American foulbrood pathogen Paenibacillus larvae.</title>
        <authorList>
            <person name="Okamoto M."/>
            <person name="Kumagai M."/>
            <person name="Kanamori H."/>
            <person name="Takamatsu D."/>
        </authorList>
    </citation>
    <scope>NUCLEOTIDE SEQUENCE [LARGE SCALE GENOMIC DNA]</scope>
    <source>
        <strain evidence="1 2">J21TS3</strain>
    </source>
</reference>
<evidence type="ECO:0000313" key="2">
    <source>
        <dbReference type="Proteomes" id="UP000680638"/>
    </source>
</evidence>
<proteinExistence type="predicted"/>
<sequence>METVHQVISLTSGFPGMKERLQAIFKELIGFEKNRDLAKVVYFELFHSPVLMEQEGKQVKDFQAALVPIMEEGMAKKELKGHMKPESLSSLLISVYFQTVISWLSFPDQVENPLSVFLDRFEMIWEGIGVQQRGER</sequence>
<dbReference type="RefSeq" id="WP_212952206.1">
    <property type="nucleotide sequence ID" value="NZ_BORW01000035.1"/>
</dbReference>
<dbReference type="Gene3D" id="1.10.357.10">
    <property type="entry name" value="Tetracycline Repressor, domain 2"/>
    <property type="match status" value="1"/>
</dbReference>
<dbReference type="EMBL" id="BORW01000035">
    <property type="protein sequence ID" value="GIO69656.1"/>
    <property type="molecule type" value="Genomic_DNA"/>
</dbReference>
<name>A0ABQ4M2B3_9BACL</name>
<dbReference type="SUPFAM" id="SSF48498">
    <property type="entry name" value="Tetracyclin repressor-like, C-terminal domain"/>
    <property type="match status" value="1"/>
</dbReference>
<evidence type="ECO:0000313" key="1">
    <source>
        <dbReference type="EMBL" id="GIO69656.1"/>
    </source>
</evidence>
<keyword evidence="2" id="KW-1185">Reference proteome</keyword>
<gene>
    <name evidence="1" type="ORF">J21TS3_44770</name>
</gene>
<accession>A0ABQ4M2B3</accession>
<dbReference type="Proteomes" id="UP000680638">
    <property type="component" value="Unassembled WGS sequence"/>
</dbReference>
<organism evidence="1 2">
    <name type="scientific">Paenibacillus cookii</name>
    <dbReference type="NCBI Taxonomy" id="157839"/>
    <lineage>
        <taxon>Bacteria</taxon>
        <taxon>Bacillati</taxon>
        <taxon>Bacillota</taxon>
        <taxon>Bacilli</taxon>
        <taxon>Bacillales</taxon>
        <taxon>Paenibacillaceae</taxon>
        <taxon>Paenibacillus</taxon>
    </lineage>
</organism>
<dbReference type="InterPro" id="IPR036271">
    <property type="entry name" value="Tet_transcr_reg_TetR-rel_C_sf"/>
</dbReference>
<protein>
    <submittedName>
        <fullName evidence="1">Uncharacterized protein</fullName>
    </submittedName>
</protein>